<reference evidence="4" key="2">
    <citation type="journal article" date="2023" name="Microbiol Resour">
        <title>Decontamination and Annotation of the Draft Genome Sequence of the Oomycete Lagenidium giganteum ARSEF 373.</title>
        <authorList>
            <person name="Morgan W.R."/>
            <person name="Tartar A."/>
        </authorList>
    </citation>
    <scope>NUCLEOTIDE SEQUENCE</scope>
    <source>
        <strain evidence="4">ARSEF 373</strain>
    </source>
</reference>
<evidence type="ECO:0000256" key="1">
    <source>
        <dbReference type="ARBA" id="ARBA00001968"/>
    </source>
</evidence>
<comment type="cofactor">
    <cofactor evidence="1">
        <name>a divalent metal cation</name>
        <dbReference type="ChEBI" id="CHEBI:60240"/>
    </cofactor>
</comment>
<keyword evidence="2" id="KW-0479">Metal-binding</keyword>
<dbReference type="Proteomes" id="UP001146120">
    <property type="component" value="Unassembled WGS sequence"/>
</dbReference>
<keyword evidence="5" id="KW-1185">Reference proteome</keyword>
<proteinExistence type="predicted"/>
<organism evidence="4 5">
    <name type="scientific">Lagenidium giganteum</name>
    <dbReference type="NCBI Taxonomy" id="4803"/>
    <lineage>
        <taxon>Eukaryota</taxon>
        <taxon>Sar</taxon>
        <taxon>Stramenopiles</taxon>
        <taxon>Oomycota</taxon>
        <taxon>Peronosporomycetes</taxon>
        <taxon>Pythiales</taxon>
        <taxon>Pythiaceae</taxon>
    </lineage>
</organism>
<comment type="caution">
    <text evidence="4">The sequence shown here is derived from an EMBL/GenBank/DDBJ whole genome shotgun (WGS) entry which is preliminary data.</text>
</comment>
<dbReference type="Pfam" id="PF13359">
    <property type="entry name" value="DDE_Tnp_4"/>
    <property type="match status" value="1"/>
</dbReference>
<gene>
    <name evidence="4" type="ORF">N0F65_003592</name>
</gene>
<accession>A0AAV2Z5M8</accession>
<dbReference type="EMBL" id="DAKRPA010000060">
    <property type="protein sequence ID" value="DBA00663.1"/>
    <property type="molecule type" value="Genomic_DNA"/>
</dbReference>
<evidence type="ECO:0000256" key="2">
    <source>
        <dbReference type="ARBA" id="ARBA00022723"/>
    </source>
</evidence>
<dbReference type="InterPro" id="IPR027806">
    <property type="entry name" value="HARBI1_dom"/>
</dbReference>
<sequence>MLKQPGTWVMLYRFNEAQIDMLTSLLHLAGHFHTTSRYDVTGKEALCMLLRRMAYPNRLGELECAFGRSRSAISQITNMVLTHIYDHFKHLLRFDQHGYDDHKLREFAGAIQARGAALRECVGFIDGTVRRICRPTKMQKYNFNGHKHALKYQSVVTRNGIISHLNGPIPGAHHDAYLLSVSSLYDEAHDLLQGDGKQFILYGDPAYGRQDYILAPFKGAILTSEQEEFNSSMSEVRVCVESTAAVLGVL</sequence>
<feature type="domain" description="DDE Tnp4" evidence="3">
    <location>
        <begin position="125"/>
        <end position="246"/>
    </location>
</feature>
<evidence type="ECO:0000313" key="4">
    <source>
        <dbReference type="EMBL" id="DBA00663.1"/>
    </source>
</evidence>
<evidence type="ECO:0000313" key="5">
    <source>
        <dbReference type="Proteomes" id="UP001146120"/>
    </source>
</evidence>
<dbReference type="PANTHER" id="PTHR34615">
    <property type="entry name" value="PX DOMAIN-CONTAINING PROTEIN"/>
    <property type="match status" value="1"/>
</dbReference>
<dbReference type="PANTHER" id="PTHR34615:SF1">
    <property type="entry name" value="PX DOMAIN-CONTAINING PROTEIN"/>
    <property type="match status" value="1"/>
</dbReference>
<dbReference type="AlphaFoldDB" id="A0AAV2Z5M8"/>
<reference evidence="4" key="1">
    <citation type="submission" date="2022-11" db="EMBL/GenBank/DDBJ databases">
        <authorList>
            <person name="Morgan W.R."/>
            <person name="Tartar A."/>
        </authorList>
    </citation>
    <scope>NUCLEOTIDE SEQUENCE</scope>
    <source>
        <strain evidence="4">ARSEF 373</strain>
    </source>
</reference>
<dbReference type="GO" id="GO:0046872">
    <property type="term" value="F:metal ion binding"/>
    <property type="evidence" value="ECO:0007669"/>
    <property type="project" value="UniProtKB-KW"/>
</dbReference>
<evidence type="ECO:0000259" key="3">
    <source>
        <dbReference type="Pfam" id="PF13359"/>
    </source>
</evidence>
<name>A0AAV2Z5M8_9STRA</name>
<protein>
    <recommendedName>
        <fullName evidence="3">DDE Tnp4 domain-containing protein</fullName>
    </recommendedName>
</protein>